<dbReference type="EMBL" id="JAUJWV010000004">
    <property type="protein sequence ID" value="MDN7243531.1"/>
    <property type="molecule type" value="Genomic_DNA"/>
</dbReference>
<dbReference type="PROSITE" id="PS51409">
    <property type="entry name" value="ARGINASE_2"/>
    <property type="match status" value="1"/>
</dbReference>
<dbReference type="InterPro" id="IPR023696">
    <property type="entry name" value="Ureohydrolase_dom_sf"/>
</dbReference>
<keyword evidence="6" id="KW-1185">Reference proteome</keyword>
<proteinExistence type="inferred from homology"/>
<gene>
    <name evidence="5" type="ORF">QWY14_17210</name>
</gene>
<dbReference type="PANTHER" id="PTHR43782:SF3">
    <property type="entry name" value="ARGINASE"/>
    <property type="match status" value="1"/>
</dbReference>
<dbReference type="PANTHER" id="PTHR43782">
    <property type="entry name" value="ARGINASE"/>
    <property type="match status" value="1"/>
</dbReference>
<dbReference type="Pfam" id="PF00491">
    <property type="entry name" value="Arginase"/>
    <property type="match status" value="1"/>
</dbReference>
<evidence type="ECO:0000256" key="1">
    <source>
        <dbReference type="ARBA" id="ARBA00022723"/>
    </source>
</evidence>
<evidence type="ECO:0000313" key="5">
    <source>
        <dbReference type="EMBL" id="MDN7243531.1"/>
    </source>
</evidence>
<keyword evidence="3" id="KW-0464">Manganese</keyword>
<dbReference type="Gene3D" id="3.40.800.10">
    <property type="entry name" value="Ureohydrolase domain"/>
    <property type="match status" value="1"/>
</dbReference>
<sequence length="298" mass="33381">MLNKPIEVYEFPTNFGLRRKAQEIEPGVKALPKWLKQHGFYEALGIDTVYGLSAPIYLMDYNPKTGMLNENQVIEYAKRQAQLLGKQLDTNTFKLLIGGDCSILIGTVLALKKKGNYGLFFLDGHTDFITPALSQTGGIAGMDLAIAAGIGEEAITNIDRLKPYIQEDHIFCVGNREFDTSYVAPILDSKIHYFDLNRVRAVGSTKIVDSFLKVVEEKALDGFFIHLDVDVINDELMPAVDSREKDGFTYEELAPLLQPLLHHSLCIGIEITILDPSLDENGVYTKKFIDFFLSLLKE</sequence>
<dbReference type="SUPFAM" id="SSF52768">
    <property type="entry name" value="Arginase/deacetylase"/>
    <property type="match status" value="1"/>
</dbReference>
<keyword evidence="2" id="KW-0378">Hydrolase</keyword>
<dbReference type="CDD" id="cd09999">
    <property type="entry name" value="Arginase-like_1"/>
    <property type="match status" value="1"/>
</dbReference>
<evidence type="ECO:0000256" key="4">
    <source>
        <dbReference type="PROSITE-ProRule" id="PRU00742"/>
    </source>
</evidence>
<reference evidence="5 6" key="1">
    <citation type="submission" date="2023-06" db="EMBL/GenBank/DDBJ databases">
        <title>Novel species in genus Planococcus.</title>
        <authorList>
            <person name="Ning S."/>
        </authorList>
    </citation>
    <scope>NUCLEOTIDE SEQUENCE [LARGE SCALE GENOMIC DNA]</scope>
    <source>
        <strain evidence="5 6">N028</strain>
    </source>
</reference>
<dbReference type="Proteomes" id="UP001172055">
    <property type="component" value="Unassembled WGS sequence"/>
</dbReference>
<dbReference type="PRINTS" id="PR00116">
    <property type="entry name" value="ARGINASE"/>
</dbReference>
<name>A0ABT8N6N0_9BACL</name>
<evidence type="ECO:0000256" key="2">
    <source>
        <dbReference type="ARBA" id="ARBA00022801"/>
    </source>
</evidence>
<evidence type="ECO:0000313" key="6">
    <source>
        <dbReference type="Proteomes" id="UP001172055"/>
    </source>
</evidence>
<keyword evidence="1" id="KW-0479">Metal-binding</keyword>
<comment type="caution">
    <text evidence="5">The sequence shown here is derived from an EMBL/GenBank/DDBJ whole genome shotgun (WGS) entry which is preliminary data.</text>
</comment>
<dbReference type="RefSeq" id="WP_301724941.1">
    <property type="nucleotide sequence ID" value="NZ_JAUJWV010000004.1"/>
</dbReference>
<accession>A0ABT8N6N0</accession>
<dbReference type="InterPro" id="IPR006035">
    <property type="entry name" value="Ureohydrolase"/>
</dbReference>
<organism evidence="5 6">
    <name type="scientific">Planococcus shixiaomingii</name>
    <dbReference type="NCBI Taxonomy" id="3058393"/>
    <lineage>
        <taxon>Bacteria</taxon>
        <taxon>Bacillati</taxon>
        <taxon>Bacillota</taxon>
        <taxon>Bacilli</taxon>
        <taxon>Bacillales</taxon>
        <taxon>Caryophanaceae</taxon>
        <taxon>Planococcus</taxon>
    </lineage>
</organism>
<evidence type="ECO:0000256" key="3">
    <source>
        <dbReference type="ARBA" id="ARBA00023211"/>
    </source>
</evidence>
<protein>
    <submittedName>
        <fullName evidence="5">Arginase family protein</fullName>
    </submittedName>
</protein>
<comment type="similarity">
    <text evidence="4">Belongs to the arginase family.</text>
</comment>